<dbReference type="AlphaFoldDB" id="A0A8J7GIX9"/>
<name>A0A8J7GIX9_9ACTN</name>
<dbReference type="EMBL" id="JADOUF010000001">
    <property type="protein sequence ID" value="MBG6138370.1"/>
    <property type="molecule type" value="Genomic_DNA"/>
</dbReference>
<accession>A0A8J7GIX9</accession>
<evidence type="ECO:0000256" key="1">
    <source>
        <dbReference type="SAM" id="MobiDB-lite"/>
    </source>
</evidence>
<evidence type="ECO:0000313" key="3">
    <source>
        <dbReference type="Proteomes" id="UP000622552"/>
    </source>
</evidence>
<keyword evidence="3" id="KW-1185">Reference proteome</keyword>
<proteinExistence type="predicted"/>
<sequence length="74" mass="8282">MHVRTILAGLPNTVPHKRDGRDPRDLVLLRDGARLTDVVALIAAGHARWAPYTTRQNATRRAESIRESAELLFP</sequence>
<evidence type="ECO:0000313" key="2">
    <source>
        <dbReference type="EMBL" id="MBG6138370.1"/>
    </source>
</evidence>
<gene>
    <name evidence="2" type="ORF">IW245_004564</name>
</gene>
<protein>
    <submittedName>
        <fullName evidence="2">Uncharacterized protein</fullName>
    </submittedName>
</protein>
<dbReference type="Proteomes" id="UP000622552">
    <property type="component" value="Unassembled WGS sequence"/>
</dbReference>
<feature type="region of interest" description="Disordered" evidence="1">
    <location>
        <begin position="1"/>
        <end position="21"/>
    </location>
</feature>
<reference evidence="2" key="1">
    <citation type="submission" date="2020-11" db="EMBL/GenBank/DDBJ databases">
        <title>Sequencing the genomes of 1000 actinobacteria strains.</title>
        <authorList>
            <person name="Klenk H.-P."/>
        </authorList>
    </citation>
    <scope>NUCLEOTIDE SEQUENCE</scope>
    <source>
        <strain evidence="2">DSM 45356</strain>
    </source>
</reference>
<comment type="caution">
    <text evidence="2">The sequence shown here is derived from an EMBL/GenBank/DDBJ whole genome shotgun (WGS) entry which is preliminary data.</text>
</comment>
<organism evidence="2 3">
    <name type="scientific">Longispora fulva</name>
    <dbReference type="NCBI Taxonomy" id="619741"/>
    <lineage>
        <taxon>Bacteria</taxon>
        <taxon>Bacillati</taxon>
        <taxon>Actinomycetota</taxon>
        <taxon>Actinomycetes</taxon>
        <taxon>Micromonosporales</taxon>
        <taxon>Micromonosporaceae</taxon>
        <taxon>Longispora</taxon>
    </lineage>
</organism>